<dbReference type="Proteomes" id="UP000507222">
    <property type="component" value="Unassembled WGS sequence"/>
</dbReference>
<reference evidence="2 3" key="1">
    <citation type="submission" date="2020-05" db="EMBL/GenBank/DDBJ databases">
        <authorList>
            <person name="Campoy J."/>
            <person name="Schneeberger K."/>
            <person name="Spophaly S."/>
        </authorList>
    </citation>
    <scope>NUCLEOTIDE SEQUENCE [LARGE SCALE GENOMIC DNA]</scope>
    <source>
        <strain evidence="2">PruArmRojPasFocal</strain>
    </source>
</reference>
<dbReference type="PANTHER" id="PTHR33265">
    <property type="entry name" value="AVR9/CF-9 RAPIDLY ELICITED PROTEIN-RELATED"/>
    <property type="match status" value="1"/>
</dbReference>
<feature type="compositionally biased region" description="Acidic residues" evidence="1">
    <location>
        <begin position="131"/>
        <end position="146"/>
    </location>
</feature>
<dbReference type="PANTHER" id="PTHR33265:SF5">
    <property type="entry name" value="COTTON FIBER PROTEIN"/>
    <property type="match status" value="1"/>
</dbReference>
<feature type="region of interest" description="Disordered" evidence="1">
    <location>
        <begin position="127"/>
        <end position="147"/>
    </location>
</feature>
<evidence type="ECO:0000313" key="3">
    <source>
        <dbReference type="Proteomes" id="UP000507222"/>
    </source>
</evidence>
<dbReference type="AlphaFoldDB" id="A0A6J5VU62"/>
<protein>
    <submittedName>
        <fullName evidence="2">Uncharacterized protein</fullName>
    </submittedName>
</protein>
<evidence type="ECO:0000313" key="2">
    <source>
        <dbReference type="EMBL" id="CAB4291913.1"/>
    </source>
</evidence>
<dbReference type="InterPro" id="IPR008480">
    <property type="entry name" value="DUF761_pln"/>
</dbReference>
<evidence type="ECO:0000256" key="1">
    <source>
        <dbReference type="SAM" id="MobiDB-lite"/>
    </source>
</evidence>
<organism evidence="2 3">
    <name type="scientific">Prunus armeniaca</name>
    <name type="common">Apricot</name>
    <name type="synonym">Armeniaca vulgaris</name>
    <dbReference type="NCBI Taxonomy" id="36596"/>
    <lineage>
        <taxon>Eukaryota</taxon>
        <taxon>Viridiplantae</taxon>
        <taxon>Streptophyta</taxon>
        <taxon>Embryophyta</taxon>
        <taxon>Tracheophyta</taxon>
        <taxon>Spermatophyta</taxon>
        <taxon>Magnoliopsida</taxon>
        <taxon>eudicotyledons</taxon>
        <taxon>Gunneridae</taxon>
        <taxon>Pentapetalae</taxon>
        <taxon>rosids</taxon>
        <taxon>fabids</taxon>
        <taxon>Rosales</taxon>
        <taxon>Rosaceae</taxon>
        <taxon>Amygdaloideae</taxon>
        <taxon>Amygdaleae</taxon>
        <taxon>Prunus</taxon>
    </lineage>
</organism>
<name>A0A6J5VU62_PRUAR</name>
<gene>
    <name evidence="2" type="ORF">CURHAP_LOCUS52317</name>
</gene>
<proteinExistence type="predicted"/>
<sequence>MMKMSKKSINGDHLHHHPDVGRRAWKQLRLALLWARKGGVFRRRLMMELRVVPNFLKSLAHHHHHRNDNQYYFERQLSFDKTPIFPTLKMNRRTSSSSMRFINIPCLNPPLVLDFDDHHEVDMIINNHDQLDDEEDDDDDDDEGMITEDSTTINVHEEKGCADYEDELVDIKADEFIAKFYQQIKLQRQISYLHYSSNTTIHSDACLINI</sequence>
<dbReference type="EMBL" id="CAEKDK010000008">
    <property type="protein sequence ID" value="CAB4291913.1"/>
    <property type="molecule type" value="Genomic_DNA"/>
</dbReference>
<dbReference type="Pfam" id="PF05553">
    <property type="entry name" value="DUF761"/>
    <property type="match status" value="1"/>
</dbReference>
<accession>A0A6J5VU62</accession>